<gene>
    <name evidence="2" type="ORF">FNK824_LOCUS24544</name>
    <name evidence="1" type="ORF">SEV965_LOCUS1752</name>
</gene>
<name>A0A819M6R1_9BILA</name>
<sequence>MCYSVHEAFGLSFNKTSSKSSFTSESSVVLYPEPNTTILLLATFNGDDPQQPIVLPELTRSYLLHHLLSVHPVAALGGRRTINVQSPPVSTYFLPEMNHYLVLKSIKVSTATKWSEPTEDYFTLDEMRFINEVIHDLLKEEEMQEMIESQMIQNVITNDNVDDDSVNNDSELVGSLPTARSLIELIKNNHLNKSYQIQQWLNNSSLSFGIISEDVQPTDMNIDEHD</sequence>
<evidence type="ECO:0000313" key="1">
    <source>
        <dbReference type="EMBL" id="CAF0823764.1"/>
    </source>
</evidence>
<proteinExistence type="predicted"/>
<dbReference type="Proteomes" id="UP000663874">
    <property type="component" value="Unassembled WGS sequence"/>
</dbReference>
<accession>A0A819M6R1</accession>
<protein>
    <submittedName>
        <fullName evidence="2">Uncharacterized protein</fullName>
    </submittedName>
</protein>
<evidence type="ECO:0000313" key="2">
    <source>
        <dbReference type="EMBL" id="CAF3975007.1"/>
    </source>
</evidence>
<organism evidence="2 3">
    <name type="scientific">Rotaria sordida</name>
    <dbReference type="NCBI Taxonomy" id="392033"/>
    <lineage>
        <taxon>Eukaryota</taxon>
        <taxon>Metazoa</taxon>
        <taxon>Spiralia</taxon>
        <taxon>Gnathifera</taxon>
        <taxon>Rotifera</taxon>
        <taxon>Eurotatoria</taxon>
        <taxon>Bdelloidea</taxon>
        <taxon>Philodinida</taxon>
        <taxon>Philodinidae</taxon>
        <taxon>Rotaria</taxon>
    </lineage>
</organism>
<dbReference type="EMBL" id="CAJOBE010005491">
    <property type="protein sequence ID" value="CAF3975007.1"/>
    <property type="molecule type" value="Genomic_DNA"/>
</dbReference>
<comment type="caution">
    <text evidence="2">The sequence shown here is derived from an EMBL/GenBank/DDBJ whole genome shotgun (WGS) entry which is preliminary data.</text>
</comment>
<dbReference type="EMBL" id="CAJNOU010000035">
    <property type="protein sequence ID" value="CAF0823764.1"/>
    <property type="molecule type" value="Genomic_DNA"/>
</dbReference>
<dbReference type="AlphaFoldDB" id="A0A819M6R1"/>
<reference evidence="2" key="1">
    <citation type="submission" date="2021-02" db="EMBL/GenBank/DDBJ databases">
        <authorList>
            <person name="Nowell W R."/>
        </authorList>
    </citation>
    <scope>NUCLEOTIDE SEQUENCE</scope>
</reference>
<evidence type="ECO:0000313" key="3">
    <source>
        <dbReference type="Proteomes" id="UP000663874"/>
    </source>
</evidence>
<dbReference type="Proteomes" id="UP000663889">
    <property type="component" value="Unassembled WGS sequence"/>
</dbReference>